<dbReference type="AlphaFoldDB" id="A0A919NSD9"/>
<comment type="caution">
    <text evidence="2">The sequence shown here is derived from an EMBL/GenBank/DDBJ whole genome shotgun (WGS) entry which is preliminary data.</text>
</comment>
<proteinExistence type="inferred from homology"/>
<dbReference type="PANTHER" id="PTHR28047:SF5">
    <property type="entry name" value="PROTEIN DCG1"/>
    <property type="match status" value="1"/>
</dbReference>
<gene>
    <name evidence="2" type="ORF">Ate02nite_65730</name>
</gene>
<dbReference type="Gene3D" id="3.40.50.12500">
    <property type="match status" value="1"/>
</dbReference>
<dbReference type="PANTHER" id="PTHR28047">
    <property type="entry name" value="PROTEIN DCG1"/>
    <property type="match status" value="1"/>
</dbReference>
<dbReference type="InterPro" id="IPR052186">
    <property type="entry name" value="Hydantoin_racemase-like"/>
</dbReference>
<evidence type="ECO:0000313" key="2">
    <source>
        <dbReference type="EMBL" id="GIF23843.1"/>
    </source>
</evidence>
<dbReference type="InterPro" id="IPR053714">
    <property type="entry name" value="Iso_Racemase_Enz_sf"/>
</dbReference>
<dbReference type="InterPro" id="IPR015942">
    <property type="entry name" value="Asp/Glu/hydantoin_racemase"/>
</dbReference>
<sequence length="223" mass="23355">MKIMVINPNTTRSMTDAVVAAARTVARPDTEIVGGTPASGVPGVESHYEEVYGALGVIDQVRQGEDQGIDGYVVACFGDTGVPAARELANGPVVGMTEAALMTAALIAHRFTIVTLPRRTIAHSDRIVRDLGLGHRCTVRAVDVPVADVSHGSAHLAEIFAQQVHPDDEALILGCAGLTDLVGPLTERLGMPVIDGVTAAVPMVEGLIAQGLTSSRVNTWRHP</sequence>
<dbReference type="Proteomes" id="UP000623608">
    <property type="component" value="Unassembled WGS sequence"/>
</dbReference>
<dbReference type="Pfam" id="PF01177">
    <property type="entry name" value="Asp_Glu_race"/>
    <property type="match status" value="1"/>
</dbReference>
<dbReference type="EMBL" id="BOMY01000042">
    <property type="protein sequence ID" value="GIF23843.1"/>
    <property type="molecule type" value="Genomic_DNA"/>
</dbReference>
<comment type="similarity">
    <text evidence="1">Belongs to the HyuE racemase family.</text>
</comment>
<name>A0A919NSD9_9ACTN</name>
<evidence type="ECO:0000313" key="3">
    <source>
        <dbReference type="Proteomes" id="UP000623608"/>
    </source>
</evidence>
<keyword evidence="3" id="KW-1185">Reference proteome</keyword>
<protein>
    <submittedName>
        <fullName evidence="2">Allantoin racemase</fullName>
    </submittedName>
</protein>
<evidence type="ECO:0000256" key="1">
    <source>
        <dbReference type="ARBA" id="ARBA00038414"/>
    </source>
</evidence>
<accession>A0A919NSD9</accession>
<dbReference type="GO" id="GO:0047661">
    <property type="term" value="F:amino-acid racemase activity"/>
    <property type="evidence" value="ECO:0007669"/>
    <property type="project" value="InterPro"/>
</dbReference>
<reference evidence="2" key="1">
    <citation type="submission" date="2021-01" db="EMBL/GenBank/DDBJ databases">
        <title>Whole genome shotgun sequence of Actinoplanes tereljensis NBRC 105297.</title>
        <authorList>
            <person name="Komaki H."/>
            <person name="Tamura T."/>
        </authorList>
    </citation>
    <scope>NUCLEOTIDE SEQUENCE</scope>
    <source>
        <strain evidence="2">NBRC 105297</strain>
    </source>
</reference>
<organism evidence="2 3">
    <name type="scientific">Paractinoplanes tereljensis</name>
    <dbReference type="NCBI Taxonomy" id="571912"/>
    <lineage>
        <taxon>Bacteria</taxon>
        <taxon>Bacillati</taxon>
        <taxon>Actinomycetota</taxon>
        <taxon>Actinomycetes</taxon>
        <taxon>Micromonosporales</taxon>
        <taxon>Micromonosporaceae</taxon>
        <taxon>Paractinoplanes</taxon>
    </lineage>
</organism>